<feature type="compositionally biased region" description="Basic residues" evidence="1">
    <location>
        <begin position="651"/>
        <end position="660"/>
    </location>
</feature>
<feature type="compositionally biased region" description="Polar residues" evidence="1">
    <location>
        <begin position="695"/>
        <end position="706"/>
    </location>
</feature>
<evidence type="ECO:0008006" key="5">
    <source>
        <dbReference type="Google" id="ProtNLM"/>
    </source>
</evidence>
<dbReference type="VEuPathDB" id="TriTrypDB:TEOVI_000306600"/>
<gene>
    <name evidence="3" type="ORF">TEOVI_000306600</name>
</gene>
<keyword evidence="2" id="KW-1133">Transmembrane helix</keyword>
<dbReference type="RefSeq" id="XP_067082147.1">
    <property type="nucleotide sequence ID" value="XM_067226046.1"/>
</dbReference>
<feature type="region of interest" description="Disordered" evidence="1">
    <location>
        <begin position="538"/>
        <end position="718"/>
    </location>
</feature>
<dbReference type="GO" id="GO:0003713">
    <property type="term" value="F:transcription coactivator activity"/>
    <property type="evidence" value="ECO:0007669"/>
    <property type="project" value="TreeGrafter"/>
</dbReference>
<keyword evidence="4" id="KW-1185">Reference proteome</keyword>
<feature type="compositionally biased region" description="Low complexity" evidence="1">
    <location>
        <begin position="549"/>
        <end position="580"/>
    </location>
</feature>
<evidence type="ECO:0000256" key="1">
    <source>
        <dbReference type="SAM" id="MobiDB-lite"/>
    </source>
</evidence>
<keyword evidence="2" id="KW-0472">Membrane</keyword>
<feature type="compositionally biased region" description="Low complexity" evidence="1">
    <location>
        <begin position="59"/>
        <end position="92"/>
    </location>
</feature>
<comment type="caution">
    <text evidence="3">The sequence shown here is derived from an EMBL/GenBank/DDBJ whole genome shotgun (WGS) entry which is preliminary data.</text>
</comment>
<feature type="transmembrane region" description="Helical" evidence="2">
    <location>
        <begin position="266"/>
        <end position="284"/>
    </location>
</feature>
<sequence length="718" mass="80513">MYPQQQMSPPGNMQQWNAANSGYSMPYARPYSGYSNGTPPQQPQQPQQQVHMQMLPDAQMQQIPQQQMQQQPQQQMQMQQAPPQQFQQQQMQGDSNGQQPMWGYPPPNYQGYRGNPNMYDRRYSEAAAVPGCCNYERPGAASSGCCCTATEGTNPYCCGPPTEPGGPLNCCASMCDRTFVAMVFFFLLSTSAFATVMSLGDKDNILVKFKVPNTRALQAKINSNIVSSSGGCTDGFFTDSRLCMGDGIDAFALTVQLKTWSTQRNAMYFLAMIYSLFTLLYAYLINFHRRSNRGANDENDPLASSQHQHGGHQGSAMGYPSVKGQLDATINDSQQGSQNTQMQPGLQMSPRTGAADPIQVYGTPFYETMRCAWFVMGFAVVTWTYTLMASYMAQSQQYRDRASGELQQFLTAFHQRFIATVVCVTIYLAWPISNILIEIALWFVLIIPWLIYRTMCNPGLGNLRPDVPLDEMPGCIRLDMFFMDFADTRRLGFSDSQWRLLTGTGKPFFASCVDESTIDRDPSMPSLRYASNWAAGAQPGSYPQVPMNPGQMQPHGQQLQQQQQQQHVQQQLQQQQRMMQSSMTGDEAEGGEVHERSRRRRRDHSRRRGDRSHSRGGAETGETMEPSGFGTSPGRSVTGEDEGDIQADRGRRSRSRRRGHRDGSRNARSGDFNDWDDQSGGEGGRRHSRRGRSETNNSTMNSTGFLNPQDIDRMLNEV</sequence>
<evidence type="ECO:0000313" key="4">
    <source>
        <dbReference type="Proteomes" id="UP000195570"/>
    </source>
</evidence>
<dbReference type="EMBL" id="CZPT02001632">
    <property type="protein sequence ID" value="SCU71485.1"/>
    <property type="molecule type" value="Genomic_DNA"/>
</dbReference>
<keyword evidence="2" id="KW-0812">Transmembrane</keyword>
<organism evidence="3 4">
    <name type="scientific">Trypanosoma equiperdum</name>
    <dbReference type="NCBI Taxonomy" id="5694"/>
    <lineage>
        <taxon>Eukaryota</taxon>
        <taxon>Discoba</taxon>
        <taxon>Euglenozoa</taxon>
        <taxon>Kinetoplastea</taxon>
        <taxon>Metakinetoplastina</taxon>
        <taxon>Trypanosomatida</taxon>
        <taxon>Trypanosomatidae</taxon>
        <taxon>Trypanosoma</taxon>
    </lineage>
</organism>
<proteinExistence type="predicted"/>
<reference evidence="3" key="1">
    <citation type="submission" date="2016-09" db="EMBL/GenBank/DDBJ databases">
        <authorList>
            <person name="Hebert L."/>
            <person name="Moumen B."/>
        </authorList>
    </citation>
    <scope>NUCLEOTIDE SEQUENCE [LARGE SCALE GENOMIC DNA]</scope>
    <source>
        <strain evidence="3">OVI</strain>
    </source>
</reference>
<feature type="region of interest" description="Disordered" evidence="1">
    <location>
        <begin position="1"/>
        <end position="103"/>
    </location>
</feature>
<dbReference type="PANTHER" id="PTHR46007">
    <property type="entry name" value="MEDIATOR OF RNA POLYMERASE II TRANSCRIPTION SUBUNIT 12"/>
    <property type="match status" value="1"/>
</dbReference>
<feature type="compositionally biased region" description="Polar residues" evidence="1">
    <location>
        <begin position="1"/>
        <end position="23"/>
    </location>
</feature>
<feature type="transmembrane region" description="Helical" evidence="2">
    <location>
        <begin position="179"/>
        <end position="200"/>
    </location>
</feature>
<feature type="transmembrane region" description="Helical" evidence="2">
    <location>
        <begin position="372"/>
        <end position="393"/>
    </location>
</feature>
<name>A0A1G4IGG7_TRYEQ</name>
<protein>
    <recommendedName>
        <fullName evidence="5">Transmembrane protein</fullName>
    </recommendedName>
</protein>
<dbReference type="AlphaFoldDB" id="A0A1G4IGG7"/>
<feature type="region of interest" description="Disordered" evidence="1">
    <location>
        <begin position="296"/>
        <end position="316"/>
    </location>
</feature>
<dbReference type="GO" id="GO:0016592">
    <property type="term" value="C:mediator complex"/>
    <property type="evidence" value="ECO:0007669"/>
    <property type="project" value="TreeGrafter"/>
</dbReference>
<dbReference type="GeneID" id="92377006"/>
<feature type="transmembrane region" description="Helical" evidence="2">
    <location>
        <begin position="435"/>
        <end position="452"/>
    </location>
</feature>
<feature type="compositionally biased region" description="Basic residues" evidence="1">
    <location>
        <begin position="596"/>
        <end position="610"/>
    </location>
</feature>
<dbReference type="Proteomes" id="UP000195570">
    <property type="component" value="Unassembled WGS sequence"/>
</dbReference>
<feature type="transmembrane region" description="Helical" evidence="2">
    <location>
        <begin position="413"/>
        <end position="429"/>
    </location>
</feature>
<dbReference type="GO" id="GO:0045944">
    <property type="term" value="P:positive regulation of transcription by RNA polymerase II"/>
    <property type="evidence" value="ECO:0007669"/>
    <property type="project" value="TreeGrafter"/>
</dbReference>
<dbReference type="PANTHER" id="PTHR46007:SF11">
    <property type="entry name" value="MEDIATOR OF RNA POLYMERASE II TRANSCRIPTION SUBUNIT 12"/>
    <property type="match status" value="1"/>
</dbReference>
<dbReference type="InterPro" id="IPR051647">
    <property type="entry name" value="Mediator_comp_sub12"/>
</dbReference>
<evidence type="ECO:0000313" key="3">
    <source>
        <dbReference type="EMBL" id="SCU71485.1"/>
    </source>
</evidence>
<evidence type="ECO:0000256" key="2">
    <source>
        <dbReference type="SAM" id="Phobius"/>
    </source>
</evidence>
<accession>A0A1G4IGG7</accession>